<dbReference type="GO" id="GO:0050566">
    <property type="term" value="F:asparaginyl-tRNA synthase (glutamine-hydrolyzing) activity"/>
    <property type="evidence" value="ECO:0007669"/>
    <property type="project" value="RHEA"/>
</dbReference>
<keyword evidence="1 2" id="KW-0436">Ligase</keyword>
<dbReference type="GeneID" id="56906709"/>
<dbReference type="PANTHER" id="PTHR15004">
    <property type="entry name" value="GLUTAMYL-TRNA(GLN) AMIDOTRANSFERASE SUBUNIT C, MITOCHONDRIAL"/>
    <property type="match status" value="1"/>
</dbReference>
<comment type="catalytic activity">
    <reaction evidence="1">
        <text>L-glutamyl-tRNA(Gln) + L-glutamine + ATP + H2O = L-glutaminyl-tRNA(Gln) + L-glutamate + ADP + phosphate + H(+)</text>
        <dbReference type="Rhea" id="RHEA:17521"/>
        <dbReference type="Rhea" id="RHEA-COMP:9681"/>
        <dbReference type="Rhea" id="RHEA-COMP:9684"/>
        <dbReference type="ChEBI" id="CHEBI:15377"/>
        <dbReference type="ChEBI" id="CHEBI:15378"/>
        <dbReference type="ChEBI" id="CHEBI:29985"/>
        <dbReference type="ChEBI" id="CHEBI:30616"/>
        <dbReference type="ChEBI" id="CHEBI:43474"/>
        <dbReference type="ChEBI" id="CHEBI:58359"/>
        <dbReference type="ChEBI" id="CHEBI:78520"/>
        <dbReference type="ChEBI" id="CHEBI:78521"/>
        <dbReference type="ChEBI" id="CHEBI:456216"/>
    </reaction>
</comment>
<protein>
    <recommendedName>
        <fullName evidence="1">Aspartyl/glutamyl-tRNA(Asn/Gln) amidotransferase subunit C</fullName>
        <shortName evidence="1">Asp/Glu-ADT subunit C</shortName>
        <ecNumber evidence="1">6.3.5.-</ecNumber>
    </recommendedName>
</protein>
<dbReference type="InterPro" id="IPR036113">
    <property type="entry name" value="Asp/Glu-ADT_sf_sub_c"/>
</dbReference>
<dbReference type="GO" id="GO:0050567">
    <property type="term" value="F:glutaminyl-tRNA synthase (glutamine-hydrolyzing) activity"/>
    <property type="evidence" value="ECO:0007669"/>
    <property type="project" value="UniProtKB-UniRule"/>
</dbReference>
<comment type="similarity">
    <text evidence="1">Belongs to the GatC family.</text>
</comment>
<dbReference type="HOGENOM" id="CLU_105899_2_0_5"/>
<dbReference type="KEGG" id="goy:GLS_c24840"/>
<comment type="catalytic activity">
    <reaction evidence="1">
        <text>L-aspartyl-tRNA(Asn) + L-glutamine + ATP + H2O = L-asparaginyl-tRNA(Asn) + L-glutamate + ADP + phosphate + 2 H(+)</text>
        <dbReference type="Rhea" id="RHEA:14513"/>
        <dbReference type="Rhea" id="RHEA-COMP:9674"/>
        <dbReference type="Rhea" id="RHEA-COMP:9677"/>
        <dbReference type="ChEBI" id="CHEBI:15377"/>
        <dbReference type="ChEBI" id="CHEBI:15378"/>
        <dbReference type="ChEBI" id="CHEBI:29985"/>
        <dbReference type="ChEBI" id="CHEBI:30616"/>
        <dbReference type="ChEBI" id="CHEBI:43474"/>
        <dbReference type="ChEBI" id="CHEBI:58359"/>
        <dbReference type="ChEBI" id="CHEBI:78515"/>
        <dbReference type="ChEBI" id="CHEBI:78516"/>
        <dbReference type="ChEBI" id="CHEBI:456216"/>
    </reaction>
</comment>
<evidence type="ECO:0000256" key="1">
    <source>
        <dbReference type="HAMAP-Rule" id="MF_00122"/>
    </source>
</evidence>
<dbReference type="EC" id="6.3.5.-" evidence="1"/>
<dbReference type="Pfam" id="PF02686">
    <property type="entry name" value="GatC"/>
    <property type="match status" value="1"/>
</dbReference>
<dbReference type="EMBL" id="CP004373">
    <property type="protein sequence ID" value="AHK72350.1"/>
    <property type="molecule type" value="Genomic_DNA"/>
</dbReference>
<dbReference type="GO" id="GO:0006450">
    <property type="term" value="P:regulation of translational fidelity"/>
    <property type="evidence" value="ECO:0007669"/>
    <property type="project" value="InterPro"/>
</dbReference>
<proteinExistence type="inferred from homology"/>
<dbReference type="PANTHER" id="PTHR15004:SF0">
    <property type="entry name" value="GLUTAMYL-TRNA(GLN) AMIDOTRANSFERASE SUBUNIT C, MITOCHONDRIAL"/>
    <property type="match status" value="1"/>
</dbReference>
<sequence>MSLDAKTVTRIARLARIGLQPEEVETLGKDMGSIIDWVEQLKEVDVTGVDPMIGTGLAKPRLREDRVTDGNCRDKVLSNAPEREGPFYTVPKVVE</sequence>
<dbReference type="HAMAP" id="MF_00122">
    <property type="entry name" value="GatC"/>
    <property type="match status" value="1"/>
</dbReference>
<keyword evidence="1" id="KW-0547">Nucleotide-binding</keyword>
<reference evidence="2 3" key="1">
    <citation type="journal article" date="2015" name="Appl. Microbiol. Biotechnol.">
        <title>The consequence of an additional NADH dehydrogenase paralog on the growth of Gluconobacter oxydans DSM3504.</title>
        <authorList>
            <person name="Kostner D."/>
            <person name="Luchterhand B."/>
            <person name="Junker A."/>
            <person name="Volland S."/>
            <person name="Daniel R."/>
            <person name="Buchs J."/>
            <person name="Liebl W."/>
            <person name="Ehrenreich A."/>
        </authorList>
    </citation>
    <scope>NUCLEOTIDE SEQUENCE [LARGE SCALE GENOMIC DNA]</scope>
    <source>
        <strain evidence="2">DSM 3504</strain>
    </source>
</reference>
<evidence type="ECO:0000313" key="2">
    <source>
        <dbReference type="EMBL" id="AHK72350.1"/>
    </source>
</evidence>
<name>A0A067Z8E0_GLUOY</name>
<keyword evidence="1" id="KW-0067">ATP-binding</keyword>
<dbReference type="AlphaFoldDB" id="A0A067Z8E0"/>
<dbReference type="GO" id="GO:0016740">
    <property type="term" value="F:transferase activity"/>
    <property type="evidence" value="ECO:0007669"/>
    <property type="project" value="UniProtKB-KW"/>
</dbReference>
<dbReference type="GO" id="GO:0005524">
    <property type="term" value="F:ATP binding"/>
    <property type="evidence" value="ECO:0007669"/>
    <property type="project" value="UniProtKB-KW"/>
</dbReference>
<dbReference type="GO" id="GO:0006412">
    <property type="term" value="P:translation"/>
    <property type="evidence" value="ECO:0007669"/>
    <property type="project" value="UniProtKB-UniRule"/>
</dbReference>
<accession>A0A067Z8E0</accession>
<dbReference type="Gene3D" id="1.10.20.60">
    <property type="entry name" value="Glu-tRNAGln amidotransferase C subunit, N-terminal domain"/>
    <property type="match status" value="1"/>
</dbReference>
<keyword evidence="2" id="KW-0808">Transferase</keyword>
<dbReference type="Proteomes" id="UP000031656">
    <property type="component" value="Chromosome"/>
</dbReference>
<organism evidence="2 3">
    <name type="scientific">Gluconobacter oxydans DSM 3504</name>
    <dbReference type="NCBI Taxonomy" id="1288313"/>
    <lineage>
        <taxon>Bacteria</taxon>
        <taxon>Pseudomonadati</taxon>
        <taxon>Pseudomonadota</taxon>
        <taxon>Alphaproteobacteria</taxon>
        <taxon>Acetobacterales</taxon>
        <taxon>Acetobacteraceae</taxon>
        <taxon>Gluconobacter</taxon>
    </lineage>
</organism>
<gene>
    <name evidence="1 2" type="primary">gatC</name>
    <name evidence="2" type="ORF">GLS_c24840</name>
</gene>
<comment type="subunit">
    <text evidence="1">Heterotrimer of A, B and C subunits.</text>
</comment>
<dbReference type="SUPFAM" id="SSF141000">
    <property type="entry name" value="Glu-tRNAGln amidotransferase C subunit"/>
    <property type="match status" value="1"/>
</dbReference>
<comment type="function">
    <text evidence="1">Allows the formation of correctly charged Asn-tRNA(Asn) or Gln-tRNA(Gln) through the transamidation of misacylated Asp-tRNA(Asn) or Glu-tRNA(Gln) in organisms which lack either or both of asparaginyl-tRNA or glutaminyl-tRNA synthetases. The reaction takes place in the presence of glutamine and ATP through an activated phospho-Asp-tRNA(Asn) or phospho-Glu-tRNA(Gln).</text>
</comment>
<dbReference type="RefSeq" id="WP_041112482.1">
    <property type="nucleotide sequence ID" value="NZ_CP004373.1"/>
</dbReference>
<evidence type="ECO:0000313" key="3">
    <source>
        <dbReference type="Proteomes" id="UP000031656"/>
    </source>
</evidence>
<dbReference type="GO" id="GO:0070681">
    <property type="term" value="P:glutaminyl-tRNAGln biosynthesis via transamidation"/>
    <property type="evidence" value="ECO:0007669"/>
    <property type="project" value="TreeGrafter"/>
</dbReference>
<keyword evidence="1" id="KW-0648">Protein biosynthesis</keyword>
<dbReference type="InterPro" id="IPR003837">
    <property type="entry name" value="GatC"/>
</dbReference>
<dbReference type="NCBIfam" id="TIGR00135">
    <property type="entry name" value="gatC"/>
    <property type="match status" value="1"/>
</dbReference>